<organism evidence="1 2">
    <name type="scientific">Suillus luteus UH-Slu-Lm8-n1</name>
    <dbReference type="NCBI Taxonomy" id="930992"/>
    <lineage>
        <taxon>Eukaryota</taxon>
        <taxon>Fungi</taxon>
        <taxon>Dikarya</taxon>
        <taxon>Basidiomycota</taxon>
        <taxon>Agaricomycotina</taxon>
        <taxon>Agaricomycetes</taxon>
        <taxon>Agaricomycetidae</taxon>
        <taxon>Boletales</taxon>
        <taxon>Suillineae</taxon>
        <taxon>Suillaceae</taxon>
        <taxon>Suillus</taxon>
    </lineage>
</organism>
<gene>
    <name evidence="1" type="ORF">CY34DRAFT_14886</name>
</gene>
<dbReference type="HOGENOM" id="CLU_830447_0_0_1"/>
<reference evidence="2" key="2">
    <citation type="submission" date="2015-01" db="EMBL/GenBank/DDBJ databases">
        <title>Evolutionary Origins and Diversification of the Mycorrhizal Mutualists.</title>
        <authorList>
            <consortium name="DOE Joint Genome Institute"/>
            <consortium name="Mycorrhizal Genomics Consortium"/>
            <person name="Kohler A."/>
            <person name="Kuo A."/>
            <person name="Nagy L.G."/>
            <person name="Floudas D."/>
            <person name="Copeland A."/>
            <person name="Barry K.W."/>
            <person name="Cichocki N."/>
            <person name="Veneault-Fourrey C."/>
            <person name="LaButti K."/>
            <person name="Lindquist E.A."/>
            <person name="Lipzen A."/>
            <person name="Lundell T."/>
            <person name="Morin E."/>
            <person name="Murat C."/>
            <person name="Riley R."/>
            <person name="Ohm R."/>
            <person name="Sun H."/>
            <person name="Tunlid A."/>
            <person name="Henrissat B."/>
            <person name="Grigoriev I.V."/>
            <person name="Hibbett D.S."/>
            <person name="Martin F."/>
        </authorList>
    </citation>
    <scope>NUCLEOTIDE SEQUENCE [LARGE SCALE GENOMIC DNA]</scope>
    <source>
        <strain evidence="2">UH-Slu-Lm8-n1</strain>
    </source>
</reference>
<dbReference type="OrthoDB" id="2648208at2759"/>
<evidence type="ECO:0000313" key="2">
    <source>
        <dbReference type="Proteomes" id="UP000054485"/>
    </source>
</evidence>
<name>A0A0D0AKN0_9AGAM</name>
<dbReference type="STRING" id="930992.A0A0D0AKN0"/>
<dbReference type="EMBL" id="KN835379">
    <property type="protein sequence ID" value="KIK38689.1"/>
    <property type="molecule type" value="Genomic_DNA"/>
</dbReference>
<accession>A0A0D0AKN0</accession>
<dbReference type="AlphaFoldDB" id="A0A0D0AKN0"/>
<dbReference type="Proteomes" id="UP000054485">
    <property type="component" value="Unassembled WGS sequence"/>
</dbReference>
<reference evidence="1 2" key="1">
    <citation type="submission" date="2014-04" db="EMBL/GenBank/DDBJ databases">
        <authorList>
            <consortium name="DOE Joint Genome Institute"/>
            <person name="Kuo A."/>
            <person name="Ruytinx J."/>
            <person name="Rineau F."/>
            <person name="Colpaert J."/>
            <person name="Kohler A."/>
            <person name="Nagy L.G."/>
            <person name="Floudas D."/>
            <person name="Copeland A."/>
            <person name="Barry K.W."/>
            <person name="Cichocki N."/>
            <person name="Veneault-Fourrey C."/>
            <person name="LaButti K."/>
            <person name="Lindquist E.A."/>
            <person name="Lipzen A."/>
            <person name="Lundell T."/>
            <person name="Morin E."/>
            <person name="Murat C."/>
            <person name="Sun H."/>
            <person name="Tunlid A."/>
            <person name="Henrissat B."/>
            <person name="Grigoriev I.V."/>
            <person name="Hibbett D.S."/>
            <person name="Martin F."/>
            <person name="Nordberg H.P."/>
            <person name="Cantor M.N."/>
            <person name="Hua S.X."/>
        </authorList>
    </citation>
    <scope>NUCLEOTIDE SEQUENCE [LARGE SCALE GENOMIC DNA]</scope>
    <source>
        <strain evidence="1 2">UH-Slu-Lm8-n1</strain>
    </source>
</reference>
<proteinExistence type="predicted"/>
<protein>
    <submittedName>
        <fullName evidence="1">Uncharacterized protein</fullName>
    </submittedName>
</protein>
<keyword evidence="2" id="KW-1185">Reference proteome</keyword>
<sequence length="347" mass="38934">MKSSICFPFSDLPVEIALIIFEYAAKPTFSQKEEYNDQNPYADALSLCLVSRLVRSTVLPELMHTVLLPTRRNIEAFASALELQKKYTEDKSHLSFDYTRAVQRLWLAEPGKNPILDDGLKQRITTLLPVILAVPTLAVQPGYLSLIDESVEGLQSLGTDPNVDHGLSPVLGKTLIVTVETYRLYIKPFQYIHQKPVKKSGFLASVSHLTYLTELNPDSDTFRSISEGVESPDIPLGFWMGDIPRNCMNSLKSFSVVYPHFGLPHKVVPFFRPEGVDLHVQRLTVSAPVDMQNPKSFPSVTAPFPITLPGEESAPTEGVSFKVTHDQGHFQRWDFTWEKVWACGLTD</sequence>
<dbReference type="InParanoid" id="A0A0D0AKN0"/>
<evidence type="ECO:0000313" key="1">
    <source>
        <dbReference type="EMBL" id="KIK38689.1"/>
    </source>
</evidence>